<proteinExistence type="predicted"/>
<gene>
    <name evidence="2" type="ORF">GGD53_005144</name>
</gene>
<organism evidence="2 3">
    <name type="scientific">Rhizobium aethiopicum</name>
    <dbReference type="NCBI Taxonomy" id="1138170"/>
    <lineage>
        <taxon>Bacteria</taxon>
        <taxon>Pseudomonadati</taxon>
        <taxon>Pseudomonadota</taxon>
        <taxon>Alphaproteobacteria</taxon>
        <taxon>Hyphomicrobiales</taxon>
        <taxon>Rhizobiaceae</taxon>
        <taxon>Rhizobium/Agrobacterium group</taxon>
        <taxon>Rhizobium</taxon>
    </lineage>
</organism>
<reference evidence="2 3" key="1">
    <citation type="submission" date="2020-08" db="EMBL/GenBank/DDBJ databases">
        <title>Genomic Encyclopedia of Type Strains, Phase IV (KMG-V): Genome sequencing to study the core and pangenomes of soil and plant-associated prokaryotes.</title>
        <authorList>
            <person name="Whitman W."/>
        </authorList>
    </citation>
    <scope>NUCLEOTIDE SEQUENCE [LARGE SCALE GENOMIC DNA]</scope>
    <source>
        <strain evidence="2 3">SEMIA 4074</strain>
    </source>
</reference>
<dbReference type="EMBL" id="JACIFV010000024">
    <property type="protein sequence ID" value="MBB4194957.1"/>
    <property type="molecule type" value="Genomic_DNA"/>
</dbReference>
<dbReference type="AlphaFoldDB" id="A0A7W6QCE3"/>
<dbReference type="Proteomes" id="UP000524492">
    <property type="component" value="Unassembled WGS sequence"/>
</dbReference>
<evidence type="ECO:0000313" key="2">
    <source>
        <dbReference type="EMBL" id="MBB4194957.1"/>
    </source>
</evidence>
<accession>A0A7W6QCE3</accession>
<comment type="caution">
    <text evidence="2">The sequence shown here is derived from an EMBL/GenBank/DDBJ whole genome shotgun (WGS) entry which is preliminary data.</text>
</comment>
<feature type="region of interest" description="Disordered" evidence="1">
    <location>
        <begin position="83"/>
        <end position="102"/>
    </location>
</feature>
<sequence length="102" mass="11647">MQQNGASAADILPPPTPYLKLDFTNEQNRRLFVILFKEETDMKSMSNRQVRVPGPREHDVAEHCRKFGIGPAEEKKLKKLLGSHAPLHEIRANAPPPQPKWR</sequence>
<evidence type="ECO:0000256" key="1">
    <source>
        <dbReference type="SAM" id="MobiDB-lite"/>
    </source>
</evidence>
<evidence type="ECO:0000313" key="3">
    <source>
        <dbReference type="Proteomes" id="UP000524492"/>
    </source>
</evidence>
<name>A0A7W6QCE3_9HYPH</name>
<keyword evidence="3" id="KW-1185">Reference proteome</keyword>
<protein>
    <submittedName>
        <fullName evidence="2">Uncharacterized protein</fullName>
    </submittedName>
</protein>